<evidence type="ECO:0000313" key="5">
    <source>
        <dbReference type="EMBL" id="RMY65106.1"/>
    </source>
</evidence>
<dbReference type="Gene3D" id="1.10.246.220">
    <property type="match status" value="1"/>
</dbReference>
<protein>
    <recommendedName>
        <fullName evidence="7">Myb-like domain-containing protein</fullName>
    </recommendedName>
</protein>
<comment type="caution">
    <text evidence="5">The sequence shown here is derived from an EMBL/GenBank/DDBJ whole genome shotgun (WGS) entry which is preliminary data.</text>
</comment>
<organism evidence="5 6">
    <name type="scientific">Hortaea werneckii</name>
    <name type="common">Black yeast</name>
    <name type="synonym">Cladosporium werneckii</name>
    <dbReference type="NCBI Taxonomy" id="91943"/>
    <lineage>
        <taxon>Eukaryota</taxon>
        <taxon>Fungi</taxon>
        <taxon>Dikarya</taxon>
        <taxon>Ascomycota</taxon>
        <taxon>Pezizomycotina</taxon>
        <taxon>Dothideomycetes</taxon>
        <taxon>Dothideomycetidae</taxon>
        <taxon>Mycosphaerellales</taxon>
        <taxon>Teratosphaeriaceae</taxon>
        <taxon>Hortaea</taxon>
    </lineage>
</organism>
<gene>
    <name evidence="5" type="ORF">D0863_09344</name>
</gene>
<dbReference type="Pfam" id="PF06101">
    <property type="entry name" value="Vps62"/>
    <property type="match status" value="1"/>
</dbReference>
<feature type="region of interest" description="Disordered" evidence="1">
    <location>
        <begin position="583"/>
        <end position="639"/>
    </location>
</feature>
<dbReference type="Pfam" id="PF00249">
    <property type="entry name" value="Myb_DNA-binding"/>
    <property type="match status" value="2"/>
</dbReference>
<dbReference type="InterPro" id="IPR009291">
    <property type="entry name" value="Vps62"/>
</dbReference>
<evidence type="ECO:0000256" key="1">
    <source>
        <dbReference type="SAM" id="MobiDB-lite"/>
    </source>
</evidence>
<dbReference type="InterPro" id="IPR001005">
    <property type="entry name" value="SANT/Myb"/>
</dbReference>
<dbReference type="Gene3D" id="1.10.10.60">
    <property type="entry name" value="Homeodomain-like"/>
    <property type="match status" value="1"/>
</dbReference>
<evidence type="ECO:0008006" key="7">
    <source>
        <dbReference type="Google" id="ProtNLM"/>
    </source>
</evidence>
<dbReference type="AlphaFoldDB" id="A0A3M7DMF6"/>
<dbReference type="PROSITE" id="PS51294">
    <property type="entry name" value="HTH_MYB"/>
    <property type="match status" value="2"/>
</dbReference>
<dbReference type="PANTHER" id="PTHR48174">
    <property type="entry name" value="DUF946 FAMILY PROTEIN"/>
    <property type="match status" value="1"/>
</dbReference>
<accession>A0A3M7DMF6</accession>
<evidence type="ECO:0000313" key="6">
    <source>
        <dbReference type="Proteomes" id="UP000269276"/>
    </source>
</evidence>
<feature type="domain" description="HTH myb-type" evidence="4">
    <location>
        <begin position="633"/>
        <end position="689"/>
    </location>
</feature>
<proteinExistence type="predicted"/>
<feature type="chain" id="PRO_5018177351" description="Myb-like domain-containing protein" evidence="2">
    <location>
        <begin position="22"/>
        <end position="867"/>
    </location>
</feature>
<dbReference type="OrthoDB" id="188042at2759"/>
<dbReference type="VEuPathDB" id="FungiDB:BTJ68_09609"/>
<evidence type="ECO:0000259" key="4">
    <source>
        <dbReference type="PROSITE" id="PS51294"/>
    </source>
</evidence>
<dbReference type="EMBL" id="QWIP01000369">
    <property type="protein sequence ID" value="RMY65106.1"/>
    <property type="molecule type" value="Genomic_DNA"/>
</dbReference>
<dbReference type="CDD" id="cd11660">
    <property type="entry name" value="SANT_TRF"/>
    <property type="match status" value="2"/>
</dbReference>
<feature type="domain" description="HTH myb-type" evidence="4">
    <location>
        <begin position="525"/>
        <end position="580"/>
    </location>
</feature>
<feature type="signal peptide" evidence="2">
    <location>
        <begin position="1"/>
        <end position="21"/>
    </location>
</feature>
<dbReference type="PROSITE" id="PS50090">
    <property type="entry name" value="MYB_LIKE"/>
    <property type="match status" value="2"/>
</dbReference>
<dbReference type="InterPro" id="IPR017930">
    <property type="entry name" value="Myb_dom"/>
</dbReference>
<feature type="domain" description="Myb-like" evidence="3">
    <location>
        <begin position="631"/>
        <end position="685"/>
    </location>
</feature>
<feature type="domain" description="Myb-like" evidence="3">
    <location>
        <begin position="521"/>
        <end position="573"/>
    </location>
</feature>
<dbReference type="VEuPathDB" id="FungiDB:BTJ68_09482"/>
<keyword evidence="2" id="KW-0732">Signal</keyword>
<dbReference type="Proteomes" id="UP000269276">
    <property type="component" value="Unassembled WGS sequence"/>
</dbReference>
<dbReference type="InterPro" id="IPR009057">
    <property type="entry name" value="Homeodomain-like_sf"/>
</dbReference>
<sequence length="867" mass="96690">MFYCGLLSFFTIIVLSDCARCEKRQDVESVPSYVMDYAPMVHLHTADAYRPASIEEHLKHTQPEVNYTSVSESPSPLTLGNLSSLNESGGEDVYLTSIKNVEDDPDWLFGVEPNNSGKTEGAFSCAVIVNDKGSGLVDAFYMYFYSFNFGGVYLDFLNVGNHVGDWEHNMIRFQDGVPQYIWYSQHSNGEAFAFDVTEKYNGTERPIAYSANGTHAVYAIDGDHAHAIPNLNLDNGIVEDHSDKGPLWDPTLAAYYYSYNASSETFTAYGNDTPVDWLYFKGHWGDEQYKDSNDLQECFLDIDGLCKYTNGPTGPIDKQLDREEAKTVIEAIAASANSGPPTVPAHILELRRRIPDIPPSKTRERQVDHKLIIVEVYRPTSLDFINRPNPVEPQSVPQKHPLNGTPQFAKPPSHSFDGFLSGGTDGEIRRSPKRRKSGDGKSLDLPKLPVRQNAKRLRIPPTLSGLHQPPPDAGLLPSISTEQLVAPPKHGNSLDDRPQGPATHVSHEAPSKRPANGLKKARKSKRNRWSDEETACLLKGVARFGIGNWTAILKCPDYQFDRRTALDLKDRFRVCRPEEYLRTKQPTGTNVPRSNLDGSETGENKSKSRKTDRKSNGELHELGITQPFHQSGRRKRHKYTAEEDEAILRGFEKFGNSWAAIQADESLQLGHRTSTDLRDRMRTKYPKEYAEAGLAPRPEVFPKPPQRNAEDRQEEPSAQREENDESQQSAQAPTREENESAPNRSRKTVSAPFLPDDNVFFGAPFDNDDMDTTRITLDRDILQWAGQTKNGTIDPLNSLKLPAPTTISGFGPPHNSGATGSLPSVADITAADRGYRTDHLELPSLIMGHFDAESRPGQVLGFDELLS</sequence>
<name>A0A3M7DMF6_HORWE</name>
<reference evidence="5 6" key="1">
    <citation type="journal article" date="2018" name="BMC Genomics">
        <title>Genomic evidence for intraspecific hybridization in a clonal and extremely halotolerant yeast.</title>
        <authorList>
            <person name="Gostincar C."/>
            <person name="Stajich J.E."/>
            <person name="Zupancic J."/>
            <person name="Zalar P."/>
            <person name="Gunde-Cimerman N."/>
        </authorList>
    </citation>
    <scope>NUCLEOTIDE SEQUENCE [LARGE SCALE GENOMIC DNA]</scope>
    <source>
        <strain evidence="5 6">EXF-2682</strain>
    </source>
</reference>
<evidence type="ECO:0000259" key="3">
    <source>
        <dbReference type="PROSITE" id="PS50090"/>
    </source>
</evidence>
<dbReference type="PANTHER" id="PTHR48174:SF5">
    <property type="entry name" value="VACUOLAR PROTEIN SORTING-ASSOCIATED PROTEIN 62"/>
    <property type="match status" value="1"/>
</dbReference>
<dbReference type="SMART" id="SM00717">
    <property type="entry name" value="SANT"/>
    <property type="match status" value="2"/>
</dbReference>
<feature type="region of interest" description="Disordered" evidence="1">
    <location>
        <begin position="383"/>
        <end position="531"/>
    </location>
</feature>
<feature type="compositionally biased region" description="Polar residues" evidence="1">
    <location>
        <begin position="584"/>
        <end position="598"/>
    </location>
</feature>
<feature type="compositionally biased region" description="Basic and acidic residues" evidence="1">
    <location>
        <begin position="708"/>
        <end position="721"/>
    </location>
</feature>
<feature type="region of interest" description="Disordered" evidence="1">
    <location>
        <begin position="689"/>
        <end position="756"/>
    </location>
</feature>
<evidence type="ECO:0000256" key="2">
    <source>
        <dbReference type="SAM" id="SignalP"/>
    </source>
</evidence>
<dbReference type="SUPFAM" id="SSF46689">
    <property type="entry name" value="Homeodomain-like"/>
    <property type="match status" value="2"/>
</dbReference>